<dbReference type="KEGG" id="bvi:Bcep1808_5582"/>
<evidence type="ECO:0000313" key="1">
    <source>
        <dbReference type="EMBL" id="ABO58520.1"/>
    </source>
</evidence>
<accession>A4JQG7</accession>
<sequence>MTSPQRLRVVHRRACGRRKLRRRPHAVAVAVNKPNVRPSAGECQVLGAAHIALPAHADASAGFPLSIVRSVAIRLHPWRGPRVRPSMSLLSAREHAGKRRRVERDAISMNTEIREFAMYRSLTGDGGTAI</sequence>
<dbReference type="EMBL" id="CP000616">
    <property type="protein sequence ID" value="ABO58520.1"/>
    <property type="molecule type" value="Genomic_DNA"/>
</dbReference>
<protein>
    <submittedName>
        <fullName evidence="1">Uncharacterized protein</fullName>
    </submittedName>
</protein>
<evidence type="ECO:0000313" key="2">
    <source>
        <dbReference type="Proteomes" id="UP000002287"/>
    </source>
</evidence>
<reference evidence="2" key="1">
    <citation type="submission" date="2007-03" db="EMBL/GenBank/DDBJ databases">
        <title>Complete sequence of chromosome 3 of Burkholderia vietnamiensis G4.</title>
        <authorList>
            <consortium name="US DOE Joint Genome Institute"/>
            <person name="Copeland A."/>
            <person name="Lucas S."/>
            <person name="Lapidus A."/>
            <person name="Barry K."/>
            <person name="Detter J.C."/>
            <person name="Glavina del Rio T."/>
            <person name="Hammon N."/>
            <person name="Israni S."/>
            <person name="Dalin E."/>
            <person name="Tice H."/>
            <person name="Pitluck S."/>
            <person name="Chain P."/>
            <person name="Malfatti S."/>
            <person name="Shin M."/>
            <person name="Vergez L."/>
            <person name="Schmutz J."/>
            <person name="Larimer F."/>
            <person name="Land M."/>
            <person name="Hauser L."/>
            <person name="Kyrpides N."/>
            <person name="Tiedje J."/>
            <person name="Richardson P."/>
        </authorList>
    </citation>
    <scope>NUCLEOTIDE SEQUENCE [LARGE SCALE GENOMIC DNA]</scope>
    <source>
        <strain evidence="2">G4 / LMG 22486</strain>
    </source>
</reference>
<name>A4JQG7_BURVG</name>
<proteinExistence type="predicted"/>
<dbReference type="AlphaFoldDB" id="A4JQG7"/>
<dbReference type="HOGENOM" id="CLU_1934133_0_0_4"/>
<dbReference type="Proteomes" id="UP000002287">
    <property type="component" value="Chromosome 3"/>
</dbReference>
<gene>
    <name evidence="1" type="ordered locus">Bcep1808_5582</name>
</gene>
<organism evidence="1 2">
    <name type="scientific">Burkholderia vietnamiensis (strain G4 / LMG 22486)</name>
    <name type="common">Burkholderia cepacia (strain R1808)</name>
    <dbReference type="NCBI Taxonomy" id="269482"/>
    <lineage>
        <taxon>Bacteria</taxon>
        <taxon>Pseudomonadati</taxon>
        <taxon>Pseudomonadota</taxon>
        <taxon>Betaproteobacteria</taxon>
        <taxon>Burkholderiales</taxon>
        <taxon>Burkholderiaceae</taxon>
        <taxon>Burkholderia</taxon>
        <taxon>Burkholderia cepacia complex</taxon>
    </lineage>
</organism>